<dbReference type="SUPFAM" id="SSF52743">
    <property type="entry name" value="Subtilisin-like"/>
    <property type="match status" value="1"/>
</dbReference>
<dbReference type="InterPro" id="IPR051048">
    <property type="entry name" value="Peptidase_S8/S53_subtilisin"/>
</dbReference>
<dbReference type="PANTHER" id="PTHR43399">
    <property type="entry name" value="SUBTILISIN-RELATED"/>
    <property type="match status" value="1"/>
</dbReference>
<dbReference type="RefSeq" id="WP_142893787.1">
    <property type="nucleotide sequence ID" value="NZ_ML660164.1"/>
</dbReference>
<dbReference type="PROSITE" id="PS00137">
    <property type="entry name" value="SUBTILASE_HIS"/>
    <property type="match status" value="1"/>
</dbReference>
<dbReference type="InterPro" id="IPR023828">
    <property type="entry name" value="Peptidase_S8_Ser-AS"/>
</dbReference>
<dbReference type="OrthoDB" id="9790784at2"/>
<dbReference type="InterPro" id="IPR036573">
    <property type="entry name" value="CBM_sf_5/12"/>
</dbReference>
<dbReference type="InterPro" id="IPR036116">
    <property type="entry name" value="FN3_sf"/>
</dbReference>
<dbReference type="Gene3D" id="2.60.40.10">
    <property type="entry name" value="Immunoglobulins"/>
    <property type="match status" value="4"/>
</dbReference>
<dbReference type="PRINTS" id="PR00723">
    <property type="entry name" value="SUBTILISIN"/>
</dbReference>
<dbReference type="GO" id="GO:0005975">
    <property type="term" value="P:carbohydrate metabolic process"/>
    <property type="evidence" value="ECO:0007669"/>
    <property type="project" value="InterPro"/>
</dbReference>
<dbReference type="InterPro" id="IPR036852">
    <property type="entry name" value="Peptidase_S8/S53_dom_sf"/>
</dbReference>
<dbReference type="EMBL" id="VIKS01000007">
    <property type="protein sequence ID" value="TQV87609.1"/>
    <property type="molecule type" value="Genomic_DNA"/>
</dbReference>
<evidence type="ECO:0000259" key="7">
    <source>
        <dbReference type="PROSITE" id="PS50853"/>
    </source>
</evidence>
<keyword evidence="6" id="KW-0732">Signal</keyword>
<dbReference type="SUPFAM" id="SSF51055">
    <property type="entry name" value="Carbohydrate binding domain"/>
    <property type="match status" value="2"/>
</dbReference>
<evidence type="ECO:0000313" key="9">
    <source>
        <dbReference type="Proteomes" id="UP000315439"/>
    </source>
</evidence>
<dbReference type="Pfam" id="PF00082">
    <property type="entry name" value="Peptidase_S8"/>
    <property type="match status" value="1"/>
</dbReference>
<feature type="active site" description="Charge relay system" evidence="5">
    <location>
        <position position="224"/>
    </location>
</feature>
<reference evidence="8 9" key="1">
    <citation type="submission" date="2019-07" db="EMBL/GenBank/DDBJ databases">
        <title>Draft genome for Aliikangiella sp. M105.</title>
        <authorList>
            <person name="Wang G."/>
        </authorList>
    </citation>
    <scope>NUCLEOTIDE SEQUENCE [LARGE SCALE GENOMIC DNA]</scope>
    <source>
        <strain evidence="8 9">M105</strain>
    </source>
</reference>
<feature type="active site" description="Charge relay system" evidence="5">
    <location>
        <position position="278"/>
    </location>
</feature>
<dbReference type="Gene3D" id="3.40.50.200">
    <property type="entry name" value="Peptidase S8/S53 domain"/>
    <property type="match status" value="1"/>
</dbReference>
<dbReference type="GO" id="GO:0004252">
    <property type="term" value="F:serine-type endopeptidase activity"/>
    <property type="evidence" value="ECO:0007669"/>
    <property type="project" value="UniProtKB-UniRule"/>
</dbReference>
<dbReference type="PROSITE" id="PS00138">
    <property type="entry name" value="SUBTILASE_SER"/>
    <property type="match status" value="1"/>
</dbReference>
<comment type="similarity">
    <text evidence="1 5">Belongs to the peptidase S8 family.</text>
</comment>
<evidence type="ECO:0000256" key="3">
    <source>
        <dbReference type="ARBA" id="ARBA00022801"/>
    </source>
</evidence>
<dbReference type="GO" id="GO:0006508">
    <property type="term" value="P:proteolysis"/>
    <property type="evidence" value="ECO:0007669"/>
    <property type="project" value="UniProtKB-KW"/>
</dbReference>
<dbReference type="InterPro" id="IPR022398">
    <property type="entry name" value="Peptidase_S8_His-AS"/>
</dbReference>
<dbReference type="GO" id="GO:0030246">
    <property type="term" value="F:carbohydrate binding"/>
    <property type="evidence" value="ECO:0007669"/>
    <property type="project" value="InterPro"/>
</dbReference>
<sequence>MKKQVLFILWSLIFVTFASKLFAQQSLNQWNQYVGVVNVKFSEKQTRALDLMAKQKNNNARQFTVGEYGYVSTGINEIDKRNQQFKVNSMERIFRPGGKYEARHRAHGLHLWYRITFDPAYEVNTVVDSYQQISVIEVANAVYEARISDGWNENIDTPPSISKMDLEFLDPLSFDGAPNDPRYPEQWHYHNTGQSGGTPGSDIRAQDAWAIETGDPRVIVAVHDTGIQVDHEDLAGNMWVNSGEIAGNGIDDDNNGFVDDVNGYNFNDDNGVIIAGGHGTHVAGTIAAETNNGIGVAGIAGGTGNNDGVRLMSCAIFGPSGVGANRIPESFVYAADNGAVISQNSWGGGSSNGQSAINAAIDYFIANAGGNEQAMDGGIVFFATGNDDAESNQHPGAYEPVVSVVATSNRDKRASYSNYHANADVAAPAGEGLTMSTLSTTKDNRYGFSWGTSMATPHVSGLAALVVSNNFGSLTSADLRTIIEKTTDPIDFLNPEYKDLLGSGRVNAYKALVSGQNRDMPLAVRTSNITTSSADLSWTSLTNASNFEIRYKPAETSNWITVSSNTTSKQINGLAEGEKYIVQVRAISNTGTSRYSFESSFTAGVTSLDAPANFSVSNVGEAEAELNWIKVFGAIDYEIRFKKSDETQWSVIPVTTFTQKEAEDLVPDTSYRFEVRSANNGVYSDYSSVEFHTTFTPCGTILPWQDIAYQGGAEVAFKGFIYRNKWYVDGDDIPGKSSIWQKKGACSGNVAPTVNITSHSDGQVIEQENLSVIRLIASASDSNGSVTSVQFSVNGTALAEGSSVDWLPANYGSYTIKVVATDNDGATAEKQITLTIQQDVNQLPSVSITSHTNGQIIEQENLTAITLTASATDSDGSILSVQFSVNGSDLVSGSSVSWLPGDYGNHTIKVITTDNEGGQASEQITLTLKKPVANDCDGVAAWSASQTYSAAGIEVSHNNFIYRSKWWTKGNEPGTGGPWGPWELVEPC</sequence>
<keyword evidence="9" id="KW-1185">Reference proteome</keyword>
<evidence type="ECO:0000256" key="6">
    <source>
        <dbReference type="SAM" id="SignalP"/>
    </source>
</evidence>
<organism evidence="8 9">
    <name type="scientific">Aliikangiella coralliicola</name>
    <dbReference type="NCBI Taxonomy" id="2592383"/>
    <lineage>
        <taxon>Bacteria</taxon>
        <taxon>Pseudomonadati</taxon>
        <taxon>Pseudomonadota</taxon>
        <taxon>Gammaproteobacteria</taxon>
        <taxon>Oceanospirillales</taxon>
        <taxon>Pleioneaceae</taxon>
        <taxon>Aliikangiella</taxon>
    </lineage>
</organism>
<evidence type="ECO:0000313" key="8">
    <source>
        <dbReference type="EMBL" id="TQV87609.1"/>
    </source>
</evidence>
<dbReference type="SMART" id="SM00060">
    <property type="entry name" value="FN3"/>
    <property type="match status" value="2"/>
</dbReference>
<dbReference type="AlphaFoldDB" id="A0A545UDS5"/>
<dbReference type="Pfam" id="PF00041">
    <property type="entry name" value="fn3"/>
    <property type="match status" value="2"/>
</dbReference>
<dbReference type="InterPro" id="IPR013783">
    <property type="entry name" value="Ig-like_fold"/>
</dbReference>
<dbReference type="SUPFAM" id="SSF49265">
    <property type="entry name" value="Fibronectin type III"/>
    <property type="match status" value="1"/>
</dbReference>
<feature type="domain" description="Fibronectin type-III" evidence="7">
    <location>
        <begin position="610"/>
        <end position="697"/>
    </location>
</feature>
<dbReference type="GO" id="GO:0004553">
    <property type="term" value="F:hydrolase activity, hydrolyzing O-glycosyl compounds"/>
    <property type="evidence" value="ECO:0007669"/>
    <property type="project" value="InterPro"/>
</dbReference>
<dbReference type="PROSITE" id="PS51892">
    <property type="entry name" value="SUBTILASE"/>
    <property type="match status" value="1"/>
</dbReference>
<feature type="chain" id="PRO_5021944591" evidence="6">
    <location>
        <begin position="24"/>
        <end position="988"/>
    </location>
</feature>
<dbReference type="Pfam" id="PF17957">
    <property type="entry name" value="Big_7"/>
    <property type="match status" value="2"/>
</dbReference>
<keyword evidence="3 5" id="KW-0378">Hydrolase</keyword>
<dbReference type="CDD" id="cd12215">
    <property type="entry name" value="ChiC_BD"/>
    <property type="match status" value="2"/>
</dbReference>
<dbReference type="InterPro" id="IPR003610">
    <property type="entry name" value="CBM5/12"/>
</dbReference>
<dbReference type="InterPro" id="IPR035986">
    <property type="entry name" value="PKD_dom_sf"/>
</dbReference>
<protein>
    <submittedName>
        <fullName evidence="8">S8 family serine peptidase</fullName>
    </submittedName>
</protein>
<dbReference type="PANTHER" id="PTHR43399:SF4">
    <property type="entry name" value="CELL WALL-ASSOCIATED PROTEASE"/>
    <property type="match status" value="1"/>
</dbReference>
<dbReference type="InterPro" id="IPR003961">
    <property type="entry name" value="FN3_dom"/>
</dbReference>
<dbReference type="InterPro" id="IPR022409">
    <property type="entry name" value="PKD/Chitinase_dom"/>
</dbReference>
<name>A0A545UDS5_9GAMM</name>
<evidence type="ECO:0000256" key="2">
    <source>
        <dbReference type="ARBA" id="ARBA00022670"/>
    </source>
</evidence>
<feature type="active site" description="Charge relay system" evidence="5">
    <location>
        <position position="453"/>
    </location>
</feature>
<feature type="signal peptide" evidence="6">
    <location>
        <begin position="1"/>
        <end position="23"/>
    </location>
</feature>
<dbReference type="InterPro" id="IPR000209">
    <property type="entry name" value="Peptidase_S8/S53_dom"/>
</dbReference>
<feature type="domain" description="Fibronectin type-III" evidence="7">
    <location>
        <begin position="520"/>
        <end position="609"/>
    </location>
</feature>
<dbReference type="SMART" id="SM00089">
    <property type="entry name" value="PKD"/>
    <property type="match status" value="2"/>
</dbReference>
<dbReference type="GO" id="GO:0005576">
    <property type="term" value="C:extracellular region"/>
    <property type="evidence" value="ECO:0007669"/>
    <property type="project" value="InterPro"/>
</dbReference>
<gene>
    <name evidence="8" type="ORF">FLL46_12120</name>
</gene>
<dbReference type="InterPro" id="IPR015500">
    <property type="entry name" value="Peptidase_S8_subtilisin-rel"/>
</dbReference>
<comment type="caution">
    <text evidence="8">The sequence shown here is derived from an EMBL/GenBank/DDBJ whole genome shotgun (WGS) entry which is preliminary data.</text>
</comment>
<dbReference type="Gene3D" id="2.10.10.20">
    <property type="entry name" value="Carbohydrate-binding module superfamily 5/12"/>
    <property type="match status" value="2"/>
</dbReference>
<evidence type="ECO:0000256" key="4">
    <source>
        <dbReference type="ARBA" id="ARBA00022825"/>
    </source>
</evidence>
<keyword evidence="4 5" id="KW-0720">Serine protease</keyword>
<dbReference type="SMART" id="SM00495">
    <property type="entry name" value="ChtBD3"/>
    <property type="match status" value="2"/>
</dbReference>
<keyword evidence="2 5" id="KW-0645">Protease</keyword>
<dbReference type="PROSITE" id="PS50853">
    <property type="entry name" value="FN3"/>
    <property type="match status" value="2"/>
</dbReference>
<dbReference type="SUPFAM" id="SSF49299">
    <property type="entry name" value="PKD domain"/>
    <property type="match status" value="1"/>
</dbReference>
<accession>A0A545UDS5</accession>
<dbReference type="CDD" id="cd00063">
    <property type="entry name" value="FN3"/>
    <property type="match status" value="2"/>
</dbReference>
<proteinExistence type="inferred from homology"/>
<dbReference type="Proteomes" id="UP000315439">
    <property type="component" value="Unassembled WGS sequence"/>
</dbReference>
<evidence type="ECO:0000256" key="1">
    <source>
        <dbReference type="ARBA" id="ARBA00011073"/>
    </source>
</evidence>
<evidence type="ECO:0000256" key="5">
    <source>
        <dbReference type="PROSITE-ProRule" id="PRU01240"/>
    </source>
</evidence>